<dbReference type="PANTHER" id="PTHR43201:SF5">
    <property type="entry name" value="MEDIUM-CHAIN ACYL-COA LIGASE ACSF2, MITOCHONDRIAL"/>
    <property type="match status" value="1"/>
</dbReference>
<dbReference type="SUPFAM" id="SSF56801">
    <property type="entry name" value="Acetyl-CoA synthetase-like"/>
    <property type="match status" value="1"/>
</dbReference>
<dbReference type="Gene3D" id="3.40.50.12780">
    <property type="entry name" value="N-terminal domain of ligase-like"/>
    <property type="match status" value="1"/>
</dbReference>
<evidence type="ECO:0000256" key="1">
    <source>
        <dbReference type="ARBA" id="ARBA00006432"/>
    </source>
</evidence>
<dbReference type="Pfam" id="PF00501">
    <property type="entry name" value="AMP-binding"/>
    <property type="match status" value="1"/>
</dbReference>
<dbReference type="CDD" id="cd04433">
    <property type="entry name" value="AFD_class_I"/>
    <property type="match status" value="1"/>
</dbReference>
<keyword evidence="6" id="KW-1185">Reference proteome</keyword>
<dbReference type="InterPro" id="IPR025110">
    <property type="entry name" value="AMP-bd_C"/>
</dbReference>
<dbReference type="RefSeq" id="WP_213163677.1">
    <property type="nucleotide sequence ID" value="NZ_CP058214.1"/>
</dbReference>
<dbReference type="EMBL" id="CP058214">
    <property type="protein sequence ID" value="QPC42445.1"/>
    <property type="molecule type" value="Genomic_DNA"/>
</dbReference>
<evidence type="ECO:0000259" key="3">
    <source>
        <dbReference type="Pfam" id="PF00501"/>
    </source>
</evidence>
<dbReference type="Gene3D" id="3.30.300.30">
    <property type="match status" value="1"/>
</dbReference>
<dbReference type="InterPro" id="IPR042099">
    <property type="entry name" value="ANL_N_sf"/>
</dbReference>
<comment type="similarity">
    <text evidence="1">Belongs to the ATP-dependent AMP-binding enzyme family.</text>
</comment>
<keyword evidence="2 5" id="KW-0436">Ligase</keyword>
<name>A0A7S8C303_9HYPH</name>
<feature type="domain" description="AMP-dependent synthetase/ligase" evidence="3">
    <location>
        <begin position="16"/>
        <end position="340"/>
    </location>
</feature>
<dbReference type="InterPro" id="IPR000873">
    <property type="entry name" value="AMP-dep_synth/lig_dom"/>
</dbReference>
<evidence type="ECO:0000313" key="5">
    <source>
        <dbReference type="EMBL" id="QPC42445.1"/>
    </source>
</evidence>
<dbReference type="Proteomes" id="UP000593594">
    <property type="component" value="Chromosome"/>
</dbReference>
<dbReference type="AlphaFoldDB" id="A0A7S8C303"/>
<dbReference type="Pfam" id="PF13193">
    <property type="entry name" value="AMP-binding_C"/>
    <property type="match status" value="1"/>
</dbReference>
<dbReference type="InterPro" id="IPR020845">
    <property type="entry name" value="AMP-binding_CS"/>
</dbReference>
<dbReference type="InterPro" id="IPR045851">
    <property type="entry name" value="AMP-bd_C_sf"/>
</dbReference>
<reference evidence="5 6" key="1">
    <citation type="submission" date="2020-06" db="EMBL/GenBank/DDBJ databases">
        <title>Genome sequence of 2 isolates from Red Sea Mangroves.</title>
        <authorList>
            <person name="Sefrji F."/>
            <person name="Michoud G."/>
            <person name="Merlino G."/>
            <person name="Daffonchio D."/>
        </authorList>
    </citation>
    <scope>NUCLEOTIDE SEQUENCE [LARGE SCALE GENOMIC DNA]</scope>
    <source>
        <strain evidence="5 6">R1DC25</strain>
    </source>
</reference>
<proteinExistence type="inferred from homology"/>
<dbReference type="GO" id="GO:0031956">
    <property type="term" value="F:medium-chain fatty acid-CoA ligase activity"/>
    <property type="evidence" value="ECO:0007669"/>
    <property type="project" value="TreeGrafter"/>
</dbReference>
<evidence type="ECO:0000259" key="4">
    <source>
        <dbReference type="Pfam" id="PF13193"/>
    </source>
</evidence>
<accession>A0A7S8C303</accession>
<evidence type="ECO:0000313" key="6">
    <source>
        <dbReference type="Proteomes" id="UP000593594"/>
    </source>
</evidence>
<dbReference type="GO" id="GO:0006631">
    <property type="term" value="P:fatty acid metabolic process"/>
    <property type="evidence" value="ECO:0007669"/>
    <property type="project" value="TreeGrafter"/>
</dbReference>
<evidence type="ECO:0000256" key="2">
    <source>
        <dbReference type="ARBA" id="ARBA00022598"/>
    </source>
</evidence>
<dbReference type="PANTHER" id="PTHR43201">
    <property type="entry name" value="ACYL-COA SYNTHETASE"/>
    <property type="match status" value="1"/>
</dbReference>
<dbReference type="KEGG" id="kmn:HW532_06825"/>
<dbReference type="PROSITE" id="PS00455">
    <property type="entry name" value="AMP_BINDING"/>
    <property type="match status" value="1"/>
</dbReference>
<organism evidence="5 6">
    <name type="scientific">Kaustia mangrovi</name>
    <dbReference type="NCBI Taxonomy" id="2593653"/>
    <lineage>
        <taxon>Bacteria</taxon>
        <taxon>Pseudomonadati</taxon>
        <taxon>Pseudomonadota</taxon>
        <taxon>Alphaproteobacteria</taxon>
        <taxon>Hyphomicrobiales</taxon>
        <taxon>Parvibaculaceae</taxon>
        <taxon>Kaustia</taxon>
    </lineage>
</organism>
<sequence>MRLPLERLGSIHHLQTGEVWSADDLVRQVTARARRLEKAGIGARSVVAIARPASPGFFADLFAVWSLGGTAACLDPGLTPAERETIARFAGAAAVLTGEGGPQEGWPVPVFALDGETPDAGATMPEGAGAGLDDPALILFTSGTTGAPKGVVLSFRAILARLSLNIAHIGEAALARTLLTLPVHFGHGLIGNSLTALFAGGRLHIPQTGLALASTLGRVVDDHRIGFFSSVPTLWRMALKLAKPPEHGTLMRVHVGSAPLTTELWSKIADWSGAEVVNCYGITETANWIGGASSRDAMEDGLIGRPWGGAAAVVGDDGRLHLEGEGEIAVQTPSLMSGYLDRPDLTGAVLCDGWYRTGDRGTVDEAGRIRLSGRIKDEINRAGFKVQPAEIDGLLERHGSVAEACAFGLPDAVSGEIVAAAVRLADGAGETAESLREWCLERLRREAVPERWFIVDEIPKTSRGKVSRDMVRKSLTETPCA</sequence>
<gene>
    <name evidence="5" type="ORF">HW532_06825</name>
</gene>
<protein>
    <submittedName>
        <fullName evidence="5">Acyl--CoA ligase</fullName>
    </submittedName>
</protein>
<feature type="domain" description="AMP-binding enzyme C-terminal" evidence="4">
    <location>
        <begin position="390"/>
        <end position="465"/>
    </location>
</feature>